<feature type="compositionally biased region" description="Low complexity" evidence="1">
    <location>
        <begin position="7"/>
        <end position="24"/>
    </location>
</feature>
<reference evidence="3 4" key="1">
    <citation type="submission" date="2020-07" db="EMBL/GenBank/DDBJ databases">
        <title>Sequencing the genomes of 1000 actinobacteria strains.</title>
        <authorList>
            <person name="Klenk H.-P."/>
        </authorList>
    </citation>
    <scope>NUCLEOTIDE SEQUENCE [LARGE SCALE GENOMIC DNA]</scope>
    <source>
        <strain evidence="3 4">DSM 45927</strain>
    </source>
</reference>
<dbReference type="Pfam" id="PF11716">
    <property type="entry name" value="MDMPI_N"/>
    <property type="match status" value="1"/>
</dbReference>
<evidence type="ECO:0000256" key="1">
    <source>
        <dbReference type="SAM" id="MobiDB-lite"/>
    </source>
</evidence>
<evidence type="ECO:0000259" key="2">
    <source>
        <dbReference type="Pfam" id="PF11716"/>
    </source>
</evidence>
<feature type="domain" description="Mycothiol-dependent maleylpyruvate isomerase metal-binding" evidence="2">
    <location>
        <begin position="37"/>
        <end position="157"/>
    </location>
</feature>
<keyword evidence="4" id="KW-1185">Reference proteome</keyword>
<dbReference type="InterPro" id="IPR034660">
    <property type="entry name" value="DinB/YfiT-like"/>
</dbReference>
<comment type="caution">
    <text evidence="3">The sequence shown here is derived from an EMBL/GenBank/DDBJ whole genome shotgun (WGS) entry which is preliminary data.</text>
</comment>
<dbReference type="Proteomes" id="UP000575985">
    <property type="component" value="Unassembled WGS sequence"/>
</dbReference>
<dbReference type="EMBL" id="JACCFO010000001">
    <property type="protein sequence ID" value="NYI97573.1"/>
    <property type="molecule type" value="Genomic_DNA"/>
</dbReference>
<feature type="region of interest" description="Disordered" evidence="1">
    <location>
        <begin position="1"/>
        <end position="24"/>
    </location>
</feature>
<name>A0A853BQX1_9ACTN</name>
<dbReference type="GO" id="GO:0046872">
    <property type="term" value="F:metal ion binding"/>
    <property type="evidence" value="ECO:0007669"/>
    <property type="project" value="InterPro"/>
</dbReference>
<gene>
    <name evidence="3" type="ORF">HNR12_003850</name>
</gene>
<dbReference type="RefSeq" id="WP_179768898.1">
    <property type="nucleotide sequence ID" value="NZ_JACCFO010000001.1"/>
</dbReference>
<proteinExistence type="predicted"/>
<sequence length="218" mass="23072">MTSASGPLSPTAARSPAAAPGRPADAVRTWPRLLTTAADTCLDALLAAADRDWSRPAHGLDWSCRQTLDHLALGLLGYAGLLIARPRDRYITLFGSLDPQAPIADCVEGLRIAASLLTTTVRDTPEEVRAWHPWGHADAAGFAAMGVVELLVHTHDIGRSLGLAWTMPGDLGAAALARLFPDAPGGHAPAATLLWCTGRAALPGLARRTSWQWDGRVR</sequence>
<dbReference type="InterPro" id="IPR024344">
    <property type="entry name" value="MDMPI_metal-binding"/>
</dbReference>
<dbReference type="SUPFAM" id="SSF109854">
    <property type="entry name" value="DinB/YfiT-like putative metalloenzymes"/>
    <property type="match status" value="1"/>
</dbReference>
<protein>
    <recommendedName>
        <fullName evidence="2">Mycothiol-dependent maleylpyruvate isomerase metal-binding domain-containing protein</fullName>
    </recommendedName>
</protein>
<dbReference type="AlphaFoldDB" id="A0A853BQX1"/>
<accession>A0A853BQX1</accession>
<organism evidence="3 4">
    <name type="scientific">Streptomonospora nanhaiensis</name>
    <dbReference type="NCBI Taxonomy" id="1323731"/>
    <lineage>
        <taxon>Bacteria</taxon>
        <taxon>Bacillati</taxon>
        <taxon>Actinomycetota</taxon>
        <taxon>Actinomycetes</taxon>
        <taxon>Streptosporangiales</taxon>
        <taxon>Nocardiopsidaceae</taxon>
        <taxon>Streptomonospora</taxon>
    </lineage>
</organism>
<evidence type="ECO:0000313" key="4">
    <source>
        <dbReference type="Proteomes" id="UP000575985"/>
    </source>
</evidence>
<evidence type="ECO:0000313" key="3">
    <source>
        <dbReference type="EMBL" id="NYI97573.1"/>
    </source>
</evidence>